<evidence type="ECO:0000256" key="4">
    <source>
        <dbReference type="ARBA" id="ARBA00022989"/>
    </source>
</evidence>
<dbReference type="InterPro" id="IPR037185">
    <property type="entry name" value="EmrE-like"/>
</dbReference>
<feature type="transmembrane region" description="Helical" evidence="6">
    <location>
        <begin position="268"/>
        <end position="284"/>
    </location>
</feature>
<dbReference type="PANTHER" id="PTHR32322:SF2">
    <property type="entry name" value="EAMA DOMAIN-CONTAINING PROTEIN"/>
    <property type="match status" value="1"/>
</dbReference>
<keyword evidence="5 6" id="KW-0472">Membrane</keyword>
<dbReference type="InterPro" id="IPR000620">
    <property type="entry name" value="EamA_dom"/>
</dbReference>
<sequence length="285" mass="31258">MILISLLLIAVSVLMHVSWNLMARHVDTQCHFLWWGLLTHLLLLGPIGVYGLLVDAHWSWALVGAMATTMLANSLYFIGLRHAYAKAPAAYVYPLARSSPLLIILWAWLWFDEIPGTQALLGILISVVGLWLLASGGKQGNARSALPWIVLAAFCTSIYSLSDKVAIGYLPSLPAVLGYVSLGYGASFVLLSALNYWQQGRVVPACRPQWRFVLPGGLFIGTAYVLVIYVMQYLPAAYVVAFTNSGIVIASLFAIIVMQEREHWRQRLLGAIVISFGLVVLGMGL</sequence>
<dbReference type="GO" id="GO:0016020">
    <property type="term" value="C:membrane"/>
    <property type="evidence" value="ECO:0007669"/>
    <property type="project" value="UniProtKB-SubCell"/>
</dbReference>
<protein>
    <recommendedName>
        <fullName evidence="7">EamA domain-containing protein</fullName>
    </recommendedName>
</protein>
<comment type="subcellular location">
    <subcellularLocation>
        <location evidence="1">Membrane</location>
        <topology evidence="1">Multi-pass membrane protein</topology>
    </subcellularLocation>
</comment>
<dbReference type="PANTHER" id="PTHR32322">
    <property type="entry name" value="INNER MEMBRANE TRANSPORTER"/>
    <property type="match status" value="1"/>
</dbReference>
<feature type="domain" description="EamA" evidence="7">
    <location>
        <begin position="5"/>
        <end position="133"/>
    </location>
</feature>
<organism evidence="8 9">
    <name type="scientific">Thiothrix lacustris</name>
    <dbReference type="NCBI Taxonomy" id="525917"/>
    <lineage>
        <taxon>Bacteria</taxon>
        <taxon>Pseudomonadati</taxon>
        <taxon>Pseudomonadota</taxon>
        <taxon>Gammaproteobacteria</taxon>
        <taxon>Thiotrichales</taxon>
        <taxon>Thiotrichaceae</taxon>
        <taxon>Thiothrix</taxon>
    </lineage>
</organism>
<evidence type="ECO:0000256" key="5">
    <source>
        <dbReference type="ARBA" id="ARBA00023136"/>
    </source>
</evidence>
<feature type="transmembrane region" description="Helical" evidence="6">
    <location>
        <begin position="6"/>
        <end position="23"/>
    </location>
</feature>
<feature type="transmembrane region" description="Helical" evidence="6">
    <location>
        <begin position="90"/>
        <end position="111"/>
    </location>
</feature>
<evidence type="ECO:0000256" key="1">
    <source>
        <dbReference type="ARBA" id="ARBA00004141"/>
    </source>
</evidence>
<comment type="caution">
    <text evidence="8">The sequence shown here is derived from an EMBL/GenBank/DDBJ whole genome shotgun (WGS) entry which is preliminary data.</text>
</comment>
<feature type="transmembrane region" description="Helical" evidence="6">
    <location>
        <begin position="117"/>
        <end position="134"/>
    </location>
</feature>
<evidence type="ECO:0000256" key="2">
    <source>
        <dbReference type="ARBA" id="ARBA00007362"/>
    </source>
</evidence>
<evidence type="ECO:0000256" key="6">
    <source>
        <dbReference type="SAM" id="Phobius"/>
    </source>
</evidence>
<dbReference type="InterPro" id="IPR050638">
    <property type="entry name" value="AA-Vitamin_Transporters"/>
</dbReference>
<gene>
    <name evidence="8" type="ORF">BWK73_29950</name>
</gene>
<dbReference type="AlphaFoldDB" id="A0A1Y1QIV3"/>
<evidence type="ECO:0000313" key="9">
    <source>
        <dbReference type="Proteomes" id="UP000192491"/>
    </source>
</evidence>
<dbReference type="SUPFAM" id="SSF103481">
    <property type="entry name" value="Multidrug resistance efflux transporter EmrE"/>
    <property type="match status" value="2"/>
</dbReference>
<feature type="transmembrane region" description="Helical" evidence="6">
    <location>
        <begin position="209"/>
        <end position="230"/>
    </location>
</feature>
<dbReference type="EMBL" id="MTEJ01000231">
    <property type="protein sequence ID" value="OQX06757.1"/>
    <property type="molecule type" value="Genomic_DNA"/>
</dbReference>
<dbReference type="Pfam" id="PF00892">
    <property type="entry name" value="EamA"/>
    <property type="match status" value="2"/>
</dbReference>
<name>A0A1Y1QIV3_9GAMM</name>
<evidence type="ECO:0000313" key="8">
    <source>
        <dbReference type="EMBL" id="OQX06757.1"/>
    </source>
</evidence>
<evidence type="ECO:0000259" key="7">
    <source>
        <dbReference type="Pfam" id="PF00892"/>
    </source>
</evidence>
<feature type="transmembrane region" description="Helical" evidence="6">
    <location>
        <begin position="32"/>
        <end position="52"/>
    </location>
</feature>
<proteinExistence type="inferred from homology"/>
<feature type="transmembrane region" description="Helical" evidence="6">
    <location>
        <begin position="176"/>
        <end position="197"/>
    </location>
</feature>
<keyword evidence="4 6" id="KW-1133">Transmembrane helix</keyword>
<accession>A0A1Y1QIV3</accession>
<feature type="transmembrane region" description="Helical" evidence="6">
    <location>
        <begin position="236"/>
        <end position="256"/>
    </location>
</feature>
<evidence type="ECO:0000256" key="3">
    <source>
        <dbReference type="ARBA" id="ARBA00022692"/>
    </source>
</evidence>
<feature type="domain" description="EamA" evidence="7">
    <location>
        <begin position="145"/>
        <end position="281"/>
    </location>
</feature>
<keyword evidence="3 6" id="KW-0812">Transmembrane</keyword>
<dbReference type="Gene3D" id="1.10.3730.20">
    <property type="match status" value="2"/>
</dbReference>
<comment type="similarity">
    <text evidence="2">Belongs to the EamA transporter family.</text>
</comment>
<dbReference type="Proteomes" id="UP000192491">
    <property type="component" value="Unassembled WGS sequence"/>
</dbReference>
<feature type="transmembrane region" description="Helical" evidence="6">
    <location>
        <begin position="58"/>
        <end position="78"/>
    </location>
</feature>
<feature type="transmembrane region" description="Helical" evidence="6">
    <location>
        <begin position="146"/>
        <end position="170"/>
    </location>
</feature>
<reference evidence="8 9" key="1">
    <citation type="submission" date="2017-01" db="EMBL/GenBank/DDBJ databases">
        <title>Novel large sulfur bacteria in the metagenomes of groundwater-fed chemosynthetic microbial mats in the Lake Huron basin.</title>
        <authorList>
            <person name="Sharrar A.M."/>
            <person name="Flood B.E."/>
            <person name="Bailey J.V."/>
            <person name="Jones D.S."/>
            <person name="Biddanda B."/>
            <person name="Ruberg S.A."/>
            <person name="Marcus D.N."/>
            <person name="Dick G.J."/>
        </authorList>
    </citation>
    <scope>NUCLEOTIDE SEQUENCE [LARGE SCALE GENOMIC DNA]</scope>
    <source>
        <strain evidence="8">A8</strain>
    </source>
</reference>